<dbReference type="EMBL" id="JACCEW010000001">
    <property type="protein sequence ID" value="NYT36115.1"/>
    <property type="molecule type" value="Genomic_DNA"/>
</dbReference>
<evidence type="ECO:0000313" key="2">
    <source>
        <dbReference type="EMBL" id="NYT36115.1"/>
    </source>
</evidence>
<dbReference type="RefSeq" id="WP_129968026.1">
    <property type="nucleotide sequence ID" value="NZ_JACCEW010000001.1"/>
</dbReference>
<reference evidence="2 3" key="1">
    <citation type="submission" date="2020-07" db="EMBL/GenBank/DDBJ databases">
        <title>Taxonomic revisions and descriptions of new bacterial species based on genomic comparisons in the high-G+C-content subgroup of the family Alcaligenaceae.</title>
        <authorList>
            <person name="Szabo A."/>
            <person name="Felfoldi T."/>
        </authorList>
    </citation>
    <scope>NUCLEOTIDE SEQUENCE [LARGE SCALE GENOMIC DNA]</scope>
    <source>
        <strain evidence="2 3">DSM 25264</strain>
    </source>
</reference>
<dbReference type="SUPFAM" id="SSF52833">
    <property type="entry name" value="Thioredoxin-like"/>
    <property type="match status" value="1"/>
</dbReference>
<dbReference type="InterPro" id="IPR004045">
    <property type="entry name" value="Glutathione_S-Trfase_N"/>
</dbReference>
<dbReference type="GO" id="GO:0005737">
    <property type="term" value="C:cytoplasm"/>
    <property type="evidence" value="ECO:0007669"/>
    <property type="project" value="TreeGrafter"/>
</dbReference>
<dbReference type="Pfam" id="PF13417">
    <property type="entry name" value="GST_N_3"/>
    <property type="match status" value="1"/>
</dbReference>
<dbReference type="CDD" id="cd03196">
    <property type="entry name" value="GST_C_5"/>
    <property type="match status" value="1"/>
</dbReference>
<dbReference type="AlphaFoldDB" id="A0A853F6C1"/>
<dbReference type="CDD" id="cd03060">
    <property type="entry name" value="GST_N_Omega_like"/>
    <property type="match status" value="1"/>
</dbReference>
<dbReference type="PROSITE" id="PS51354">
    <property type="entry name" value="GLUTAREDOXIN_2"/>
    <property type="match status" value="1"/>
</dbReference>
<keyword evidence="3" id="KW-1185">Reference proteome</keyword>
<gene>
    <name evidence="2" type="ORF">H0A68_04460</name>
</gene>
<organism evidence="2 3">
    <name type="scientific">Allopusillimonas soli</name>
    <dbReference type="NCBI Taxonomy" id="659016"/>
    <lineage>
        <taxon>Bacteria</taxon>
        <taxon>Pseudomonadati</taxon>
        <taxon>Pseudomonadota</taxon>
        <taxon>Betaproteobacteria</taxon>
        <taxon>Burkholderiales</taxon>
        <taxon>Alcaligenaceae</taxon>
        <taxon>Allopusillimonas</taxon>
    </lineage>
</organism>
<dbReference type="OrthoDB" id="9813092at2"/>
<evidence type="ECO:0000313" key="3">
    <source>
        <dbReference type="Proteomes" id="UP000580517"/>
    </source>
</evidence>
<dbReference type="Pfam" id="PF13410">
    <property type="entry name" value="GST_C_2"/>
    <property type="match status" value="1"/>
</dbReference>
<comment type="caution">
    <text evidence="2">The sequence shown here is derived from an EMBL/GenBank/DDBJ whole genome shotgun (WGS) entry which is preliminary data.</text>
</comment>
<sequence length="237" mass="26600">MSQALPILYSFRRCPYAMRARLALLASGMRCELREVVLRDKPPAMLAASPKGTVPVLVDGGEVVDQSLDIMLWALRRHDPYSWLAPQAEDVAGMLALIDACDQHFKPQLDRYKYPQRFEGADASASRDTAAQWLRQLEARLARQQYLCGSHIALADMAILPFVRQYAHVDDGWFQEQGWQRLSGWLASWEQGPWFAGIMARHAPWRAGETGPVFPDEAAIARLRHLVGETATIGAQT</sequence>
<name>A0A853F6C1_9BURK</name>
<dbReference type="SFLD" id="SFLDG00358">
    <property type="entry name" value="Main_(cytGST)"/>
    <property type="match status" value="1"/>
</dbReference>
<dbReference type="InterPro" id="IPR040079">
    <property type="entry name" value="Glutathione_S-Trfase"/>
</dbReference>
<dbReference type="Gene3D" id="1.20.1050.10">
    <property type="match status" value="1"/>
</dbReference>
<accession>A0A853F6C1</accession>
<protein>
    <submittedName>
        <fullName evidence="2">Glutathione S-transferase</fullName>
    </submittedName>
</protein>
<dbReference type="Gene3D" id="3.40.30.10">
    <property type="entry name" value="Glutaredoxin"/>
    <property type="match status" value="1"/>
</dbReference>
<dbReference type="PROSITE" id="PS50404">
    <property type="entry name" value="GST_NTER"/>
    <property type="match status" value="1"/>
</dbReference>
<dbReference type="PANTHER" id="PTHR43968">
    <property type="match status" value="1"/>
</dbReference>
<proteinExistence type="predicted"/>
<keyword evidence="2" id="KW-0808">Transferase</keyword>
<dbReference type="PANTHER" id="PTHR43968:SF6">
    <property type="entry name" value="GLUTATHIONE S-TRANSFERASE OMEGA"/>
    <property type="match status" value="1"/>
</dbReference>
<dbReference type="InterPro" id="IPR036282">
    <property type="entry name" value="Glutathione-S-Trfase_C_sf"/>
</dbReference>
<evidence type="ECO:0000259" key="1">
    <source>
        <dbReference type="PROSITE" id="PS50404"/>
    </source>
</evidence>
<dbReference type="SUPFAM" id="SSF47616">
    <property type="entry name" value="GST C-terminal domain-like"/>
    <property type="match status" value="1"/>
</dbReference>
<dbReference type="SFLD" id="SFLDS00019">
    <property type="entry name" value="Glutathione_Transferase_(cytos"/>
    <property type="match status" value="1"/>
</dbReference>
<dbReference type="InterPro" id="IPR036249">
    <property type="entry name" value="Thioredoxin-like_sf"/>
</dbReference>
<feature type="domain" description="GST N-terminal" evidence="1">
    <location>
        <begin position="4"/>
        <end position="82"/>
    </location>
</feature>
<dbReference type="Proteomes" id="UP000580517">
    <property type="component" value="Unassembled WGS sequence"/>
</dbReference>
<dbReference type="GO" id="GO:0016740">
    <property type="term" value="F:transferase activity"/>
    <property type="evidence" value="ECO:0007669"/>
    <property type="project" value="UniProtKB-KW"/>
</dbReference>
<dbReference type="InterPro" id="IPR050983">
    <property type="entry name" value="GST_Omega/HSP26"/>
</dbReference>